<evidence type="ECO:0000313" key="2">
    <source>
        <dbReference type="Proteomes" id="UP000516437"/>
    </source>
</evidence>
<dbReference type="InterPro" id="IPR006722">
    <property type="entry name" value="Sedlin"/>
</dbReference>
<dbReference type="EMBL" id="RXIC02000026">
    <property type="protein sequence ID" value="KAB1202999.1"/>
    <property type="molecule type" value="Genomic_DNA"/>
</dbReference>
<dbReference type="GO" id="GO:0005737">
    <property type="term" value="C:cytoplasm"/>
    <property type="evidence" value="ECO:0007669"/>
    <property type="project" value="GOC"/>
</dbReference>
<dbReference type="AlphaFoldDB" id="A0A6A1URK0"/>
<organism evidence="1 2">
    <name type="scientific">Morella rubra</name>
    <name type="common">Chinese bayberry</name>
    <dbReference type="NCBI Taxonomy" id="262757"/>
    <lineage>
        <taxon>Eukaryota</taxon>
        <taxon>Viridiplantae</taxon>
        <taxon>Streptophyta</taxon>
        <taxon>Embryophyta</taxon>
        <taxon>Tracheophyta</taxon>
        <taxon>Spermatophyta</taxon>
        <taxon>Magnoliopsida</taxon>
        <taxon>eudicotyledons</taxon>
        <taxon>Gunneridae</taxon>
        <taxon>Pentapetalae</taxon>
        <taxon>rosids</taxon>
        <taxon>fabids</taxon>
        <taxon>Fagales</taxon>
        <taxon>Myricaceae</taxon>
        <taxon>Morella</taxon>
    </lineage>
</organism>
<sequence>MGIFHRSYVNWFYMSEPIDFGEECGWLAGMGRRGVDDGIKSFFQEVHELYIKIFLNPSPVLARFSHYFVTLRYKSSWSCTKIPVEVLTLLDLSSCDFQNELEGSTA</sequence>
<dbReference type="OrthoDB" id="10252102at2759"/>
<dbReference type="Proteomes" id="UP000516437">
    <property type="component" value="Chromosome 8"/>
</dbReference>
<proteinExistence type="predicted"/>
<name>A0A6A1URK0_9ROSI</name>
<accession>A0A6A1URK0</accession>
<evidence type="ECO:0000313" key="1">
    <source>
        <dbReference type="EMBL" id="KAB1202999.1"/>
    </source>
</evidence>
<gene>
    <name evidence="1" type="ORF">CJ030_MR8G024580</name>
</gene>
<dbReference type="Gene3D" id="3.30.450.70">
    <property type="match status" value="1"/>
</dbReference>
<keyword evidence="2" id="KW-1185">Reference proteome</keyword>
<dbReference type="GO" id="GO:0006888">
    <property type="term" value="P:endoplasmic reticulum to Golgi vesicle-mediated transport"/>
    <property type="evidence" value="ECO:0007669"/>
    <property type="project" value="InterPro"/>
</dbReference>
<comment type="caution">
    <text evidence="1">The sequence shown here is derived from an EMBL/GenBank/DDBJ whole genome shotgun (WGS) entry which is preliminary data.</text>
</comment>
<reference evidence="1 2" key="1">
    <citation type="journal article" date="2019" name="Plant Biotechnol. J.">
        <title>The red bayberry genome and genetic basis of sex determination.</title>
        <authorList>
            <person name="Jia H.M."/>
            <person name="Jia H.J."/>
            <person name="Cai Q.L."/>
            <person name="Wang Y."/>
            <person name="Zhao H.B."/>
            <person name="Yang W.F."/>
            <person name="Wang G.Y."/>
            <person name="Li Y.H."/>
            <person name="Zhan D.L."/>
            <person name="Shen Y.T."/>
            <person name="Niu Q.F."/>
            <person name="Chang L."/>
            <person name="Qiu J."/>
            <person name="Zhao L."/>
            <person name="Xie H.B."/>
            <person name="Fu W.Y."/>
            <person name="Jin J."/>
            <person name="Li X.W."/>
            <person name="Jiao Y."/>
            <person name="Zhou C.C."/>
            <person name="Tu T."/>
            <person name="Chai C.Y."/>
            <person name="Gao J.L."/>
            <person name="Fan L.J."/>
            <person name="van de Weg E."/>
            <person name="Wang J.Y."/>
            <person name="Gao Z.S."/>
        </authorList>
    </citation>
    <scope>NUCLEOTIDE SEQUENCE [LARGE SCALE GENOMIC DNA]</scope>
    <source>
        <tissue evidence="1">Leaves</tissue>
    </source>
</reference>
<protein>
    <submittedName>
        <fullName evidence="1">Uncharacterized protein</fullName>
    </submittedName>
</protein>
<dbReference type="Pfam" id="PF04628">
    <property type="entry name" value="Sedlin_N"/>
    <property type="match status" value="1"/>
</dbReference>